<keyword evidence="2" id="KW-1185">Reference proteome</keyword>
<organism evidence="1 2">
    <name type="scientific">Pseudomonas taiwanensis</name>
    <dbReference type="NCBI Taxonomy" id="470150"/>
    <lineage>
        <taxon>Bacteria</taxon>
        <taxon>Pseudomonadati</taxon>
        <taxon>Pseudomonadota</taxon>
        <taxon>Gammaproteobacteria</taxon>
        <taxon>Pseudomonadales</taxon>
        <taxon>Pseudomonadaceae</taxon>
        <taxon>Pseudomonas</taxon>
    </lineage>
</organism>
<sequence length="263" mass="28279">MNSSKEKVGQLVGQMTAVISGRDARFKASTINYLPGNAVFAIDDEAIDNEPFIYIHLPETPEVKTYDIEPLEAGKVWAHLGIEGAGYAQTGRLAIEVLGSSGEPKQASFDFKGGNSSFSVSDGHFEIDSQVRTLAAKASGTATAQVSPVLESNGGFTADQIRPLYNSAGELSGVLVSQREGLKGGLEDFGAFFLFTADSVTNYFAVVDRGLYAGQPSGGNPPIGKFEYRQGQSLLIEFEFEFTRSGKKYVLNSGRVELDLRPK</sequence>
<reference evidence="1 2" key="1">
    <citation type="journal article" date="2020" name="Microorganisms">
        <title>Reliable Identification of Environmental Pseudomonas Isolates Using the rpoD Gene.</title>
        <authorList>
            <consortium name="The Broad Institute Genome Sequencing Platform"/>
            <person name="Girard L."/>
            <person name="Lood C."/>
            <person name="Rokni-Zadeh H."/>
            <person name="van Noort V."/>
            <person name="Lavigne R."/>
            <person name="De Mot R."/>
        </authorList>
    </citation>
    <scope>NUCLEOTIDE SEQUENCE [LARGE SCALE GENOMIC DNA]</scope>
    <source>
        <strain evidence="1 2">RW7P2</strain>
    </source>
</reference>
<gene>
    <name evidence="1" type="ORF">HU747_18725</name>
</gene>
<evidence type="ECO:0000313" key="2">
    <source>
        <dbReference type="Proteomes" id="UP000628086"/>
    </source>
</evidence>
<comment type="caution">
    <text evidence="1">The sequence shown here is derived from an EMBL/GenBank/DDBJ whole genome shotgun (WGS) entry which is preliminary data.</text>
</comment>
<accession>A0ABR6VB51</accession>
<evidence type="ECO:0000313" key="1">
    <source>
        <dbReference type="EMBL" id="MBC3477624.1"/>
    </source>
</evidence>
<name>A0ABR6VB51_9PSED</name>
<dbReference type="EMBL" id="JABWRS010000015">
    <property type="protein sequence ID" value="MBC3477624.1"/>
    <property type="molecule type" value="Genomic_DNA"/>
</dbReference>
<dbReference type="Proteomes" id="UP000628086">
    <property type="component" value="Unassembled WGS sequence"/>
</dbReference>
<dbReference type="RefSeq" id="WP_155950815.1">
    <property type="nucleotide sequence ID" value="NZ_JABWRR010000022.1"/>
</dbReference>
<proteinExistence type="predicted"/>
<protein>
    <submittedName>
        <fullName evidence="1">Uncharacterized protein</fullName>
    </submittedName>
</protein>